<name>A0A0D2MGU9_9CHLO</name>
<gene>
    <name evidence="4" type="ORF">MNEG_13698</name>
</gene>
<keyword evidence="1" id="KW-0677">Repeat</keyword>
<dbReference type="OrthoDB" id="339325at2759"/>
<sequence length="381" mass="39912">MALKWLKRRKEQRAQGDAPQAGSSEAPAPPAAAAAPPPPPPPPPPAALPHRTDSGSDYTDDDDEPVHDFEIAQEDYLVSVALATSANEYQRNGGGGGGFPSAMGAAAALELSEKYWVTCRLSYGELLCDGFYDVWGDYPEIVERGEFPTLAALRHVQLFEGDPREVRRAAAAPNCGPGARRGAGLGPPISAAASAAVAQTRARTPPAAPTLATLGCVVRRAFAGYNQVMLVNRLLDEGLNRIESLAEDALAQVAPYGDADRVQALATLVAEHLGGPYAHPERLRRAHLDASAAVKASSRSVILLIGQLRVGAARHRALLFKVLADALGLECQLLRGAGYTGSDDGADVVVRLEGRDWRARAAMATAAAAAAAAARRRGGKG</sequence>
<evidence type="ECO:0000256" key="2">
    <source>
        <dbReference type="SAM" id="MobiDB-lite"/>
    </source>
</evidence>
<dbReference type="STRING" id="145388.A0A0D2MGU9"/>
<proteinExistence type="predicted"/>
<feature type="compositionally biased region" description="Basic residues" evidence="2">
    <location>
        <begin position="1"/>
        <end position="11"/>
    </location>
</feature>
<dbReference type="KEGG" id="mng:MNEG_13698"/>
<feature type="domain" description="EDR1/CTR1/ARMC3-like peptidase-like" evidence="3">
    <location>
        <begin position="225"/>
        <end position="354"/>
    </location>
</feature>
<dbReference type="PANTHER" id="PTHR46618">
    <property type="entry name" value="ARMADILLO REPEAT-CONTAINING PROTEIN 3"/>
    <property type="match status" value="1"/>
</dbReference>
<evidence type="ECO:0000259" key="3">
    <source>
        <dbReference type="Pfam" id="PF14381"/>
    </source>
</evidence>
<organism evidence="4 5">
    <name type="scientific">Monoraphidium neglectum</name>
    <dbReference type="NCBI Taxonomy" id="145388"/>
    <lineage>
        <taxon>Eukaryota</taxon>
        <taxon>Viridiplantae</taxon>
        <taxon>Chlorophyta</taxon>
        <taxon>core chlorophytes</taxon>
        <taxon>Chlorophyceae</taxon>
        <taxon>CS clade</taxon>
        <taxon>Sphaeropleales</taxon>
        <taxon>Selenastraceae</taxon>
        <taxon>Monoraphidium</taxon>
    </lineage>
</organism>
<reference evidence="4 5" key="1">
    <citation type="journal article" date="2013" name="BMC Genomics">
        <title>Reconstruction of the lipid metabolism for the microalga Monoraphidium neglectum from its genome sequence reveals characteristics suitable for biofuel production.</title>
        <authorList>
            <person name="Bogen C."/>
            <person name="Al-Dilaimi A."/>
            <person name="Albersmeier A."/>
            <person name="Wichmann J."/>
            <person name="Grundmann M."/>
            <person name="Rupp O."/>
            <person name="Lauersen K.J."/>
            <person name="Blifernez-Klassen O."/>
            <person name="Kalinowski J."/>
            <person name="Goesmann A."/>
            <person name="Mussgnug J.H."/>
            <person name="Kruse O."/>
        </authorList>
    </citation>
    <scope>NUCLEOTIDE SEQUENCE [LARGE SCALE GENOMIC DNA]</scope>
    <source>
        <strain evidence="4 5">SAG 48.87</strain>
    </source>
</reference>
<dbReference type="EMBL" id="KK104207">
    <property type="protein sequence ID" value="KIY94265.1"/>
    <property type="molecule type" value="Genomic_DNA"/>
</dbReference>
<evidence type="ECO:0000256" key="1">
    <source>
        <dbReference type="ARBA" id="ARBA00022737"/>
    </source>
</evidence>
<dbReference type="InterPro" id="IPR055164">
    <property type="entry name" value="EDR1/CTR1/ARMC3-like_pept-like"/>
</dbReference>
<dbReference type="Pfam" id="PF14381">
    <property type="entry name" value="EDR1_CTR1_ARMC3_pept"/>
    <property type="match status" value="2"/>
</dbReference>
<feature type="region of interest" description="Disordered" evidence="2">
    <location>
        <begin position="1"/>
        <end position="64"/>
    </location>
</feature>
<dbReference type="RefSeq" id="XP_013893285.1">
    <property type="nucleotide sequence ID" value="XM_014037831.1"/>
</dbReference>
<keyword evidence="5" id="KW-1185">Reference proteome</keyword>
<dbReference type="PANTHER" id="PTHR46618:SF1">
    <property type="entry name" value="ARMADILLO REPEAT-CONTAINING PROTEIN 3"/>
    <property type="match status" value="1"/>
</dbReference>
<evidence type="ECO:0000313" key="4">
    <source>
        <dbReference type="EMBL" id="KIY94265.1"/>
    </source>
</evidence>
<dbReference type="Proteomes" id="UP000054498">
    <property type="component" value="Unassembled WGS sequence"/>
</dbReference>
<dbReference type="AlphaFoldDB" id="A0A0D2MGU9"/>
<feature type="compositionally biased region" description="Pro residues" evidence="2">
    <location>
        <begin position="27"/>
        <end position="47"/>
    </location>
</feature>
<protein>
    <recommendedName>
        <fullName evidence="3">EDR1/CTR1/ARMC3-like peptidase-like domain-containing protein</fullName>
    </recommendedName>
</protein>
<evidence type="ECO:0000313" key="5">
    <source>
        <dbReference type="Proteomes" id="UP000054498"/>
    </source>
</evidence>
<feature type="domain" description="EDR1/CTR1/ARMC3-like peptidase-like" evidence="3">
    <location>
        <begin position="110"/>
        <end position="157"/>
    </location>
</feature>
<accession>A0A0D2MGU9</accession>
<dbReference type="GeneID" id="25731186"/>
<dbReference type="InterPro" id="IPR052441">
    <property type="entry name" value="Armadillo-Ser/Thr_Kinase"/>
</dbReference>